<dbReference type="InterPro" id="IPR001254">
    <property type="entry name" value="Trypsin_dom"/>
</dbReference>
<dbReference type="GO" id="GO:0006508">
    <property type="term" value="P:proteolysis"/>
    <property type="evidence" value="ECO:0007669"/>
    <property type="project" value="UniProtKB-KW"/>
</dbReference>
<evidence type="ECO:0000256" key="2">
    <source>
        <dbReference type="SAM" id="MobiDB-lite"/>
    </source>
</evidence>
<dbReference type="PANTHER" id="PTHR24252:SF7">
    <property type="entry name" value="HYALIN"/>
    <property type="match status" value="1"/>
</dbReference>
<dbReference type="PROSITE" id="PS50240">
    <property type="entry name" value="TRYPSIN_DOM"/>
    <property type="match status" value="1"/>
</dbReference>
<evidence type="ECO:0000259" key="4">
    <source>
        <dbReference type="PROSITE" id="PS50240"/>
    </source>
</evidence>
<evidence type="ECO:0000313" key="6">
    <source>
        <dbReference type="Proteomes" id="UP001174136"/>
    </source>
</evidence>
<evidence type="ECO:0000256" key="1">
    <source>
        <dbReference type="ARBA" id="ARBA00023157"/>
    </source>
</evidence>
<feature type="compositionally biased region" description="Low complexity" evidence="2">
    <location>
        <begin position="53"/>
        <end position="74"/>
    </location>
</feature>
<dbReference type="SUPFAM" id="SSF50494">
    <property type="entry name" value="Trypsin-like serine proteases"/>
    <property type="match status" value="1"/>
</dbReference>
<keyword evidence="5" id="KW-0378">Hydrolase</keyword>
<dbReference type="Pfam" id="PF00089">
    <property type="entry name" value="Trypsin"/>
    <property type="match status" value="1"/>
</dbReference>
<dbReference type="Gene3D" id="2.40.10.10">
    <property type="entry name" value="Trypsin-like serine proteases"/>
    <property type="match status" value="1"/>
</dbReference>
<keyword evidence="1" id="KW-1015">Disulfide bond</keyword>
<name>A0AA47MDS7_MERPO</name>
<reference evidence="5" key="1">
    <citation type="journal article" date="2023" name="Front. Mar. Sci.">
        <title>A new Merluccius polli reference genome to investigate the effects of global change in West African waters.</title>
        <authorList>
            <person name="Mateo J.L."/>
            <person name="Blanco-Fernandez C."/>
            <person name="Garcia-Vazquez E."/>
            <person name="Machado-Schiaffino G."/>
        </authorList>
    </citation>
    <scope>NUCLEOTIDE SEQUENCE</scope>
    <source>
        <strain evidence="5">C29</strain>
        <tissue evidence="5">Fin</tissue>
    </source>
</reference>
<dbReference type="PANTHER" id="PTHR24252">
    <property type="entry name" value="ACROSIN-RELATED"/>
    <property type="match status" value="1"/>
</dbReference>
<evidence type="ECO:0000313" key="5">
    <source>
        <dbReference type="EMBL" id="KAK0138433.1"/>
    </source>
</evidence>
<proteinExistence type="predicted"/>
<dbReference type="InterPro" id="IPR043504">
    <property type="entry name" value="Peptidase_S1_PA_chymotrypsin"/>
</dbReference>
<keyword evidence="6" id="KW-1185">Reference proteome</keyword>
<evidence type="ECO:0000256" key="3">
    <source>
        <dbReference type="SAM" id="SignalP"/>
    </source>
</evidence>
<dbReference type="InterPro" id="IPR009003">
    <property type="entry name" value="Peptidase_S1_PA"/>
</dbReference>
<feature type="compositionally biased region" description="Gly residues" evidence="2">
    <location>
        <begin position="42"/>
        <end position="52"/>
    </location>
</feature>
<dbReference type="InterPro" id="IPR018114">
    <property type="entry name" value="TRYPSIN_HIS"/>
</dbReference>
<accession>A0AA47MDS7</accession>
<dbReference type="EMBL" id="JAOPHQ010004629">
    <property type="protein sequence ID" value="KAK0138433.1"/>
    <property type="molecule type" value="Genomic_DNA"/>
</dbReference>
<dbReference type="Proteomes" id="UP001174136">
    <property type="component" value="Unassembled WGS sequence"/>
</dbReference>
<feature type="chain" id="PRO_5041299375" evidence="3">
    <location>
        <begin position="23"/>
        <end position="153"/>
    </location>
</feature>
<gene>
    <name evidence="5" type="primary">PRSS27_1</name>
    <name evidence="5" type="ORF">N1851_025245</name>
</gene>
<dbReference type="AlphaFoldDB" id="A0AA47MDS7"/>
<keyword evidence="3" id="KW-0732">Signal</keyword>
<organism evidence="5 6">
    <name type="scientific">Merluccius polli</name>
    <name type="common">Benguela hake</name>
    <name type="synonym">Merluccius cadenati</name>
    <dbReference type="NCBI Taxonomy" id="89951"/>
    <lineage>
        <taxon>Eukaryota</taxon>
        <taxon>Metazoa</taxon>
        <taxon>Chordata</taxon>
        <taxon>Craniata</taxon>
        <taxon>Vertebrata</taxon>
        <taxon>Euteleostomi</taxon>
        <taxon>Actinopterygii</taxon>
        <taxon>Neopterygii</taxon>
        <taxon>Teleostei</taxon>
        <taxon>Neoteleostei</taxon>
        <taxon>Acanthomorphata</taxon>
        <taxon>Zeiogadaria</taxon>
        <taxon>Gadariae</taxon>
        <taxon>Gadiformes</taxon>
        <taxon>Gadoidei</taxon>
        <taxon>Merlucciidae</taxon>
        <taxon>Merluccius</taxon>
    </lineage>
</organism>
<feature type="signal peptide" evidence="3">
    <location>
        <begin position="1"/>
        <end position="22"/>
    </location>
</feature>
<sequence length="153" mass="15553">MDTKLISTATVLLALTLTGSRAQLDEVVGTTAGVGTKFGAIVDGGGGLGRGPSTGPASRGPDRGLSPGSGRGPSTEPANRGPGRGLSRRPESTHSRCARLCGTAPLNNKIVGGDDAPPGTWPWQVSLGGPRHFCGGSLINNEWVMTAAHCFHE</sequence>
<dbReference type="PROSITE" id="PS00134">
    <property type="entry name" value="TRYPSIN_HIS"/>
    <property type="match status" value="1"/>
</dbReference>
<keyword evidence="5" id="KW-0645">Protease</keyword>
<protein>
    <submittedName>
        <fullName evidence="5">Serine protease 27</fullName>
    </submittedName>
</protein>
<comment type="caution">
    <text evidence="5">The sequence shown here is derived from an EMBL/GenBank/DDBJ whole genome shotgun (WGS) entry which is preliminary data.</text>
</comment>
<feature type="region of interest" description="Disordered" evidence="2">
    <location>
        <begin position="36"/>
        <end position="95"/>
    </location>
</feature>
<dbReference type="GO" id="GO:0004252">
    <property type="term" value="F:serine-type endopeptidase activity"/>
    <property type="evidence" value="ECO:0007669"/>
    <property type="project" value="InterPro"/>
</dbReference>
<feature type="domain" description="Peptidase S1" evidence="4">
    <location>
        <begin position="110"/>
        <end position="153"/>
    </location>
</feature>